<keyword evidence="2" id="KW-0472">Membrane</keyword>
<dbReference type="PANTHER" id="PTHR34408">
    <property type="entry name" value="FAMILY PROTEIN, PUTATIVE-RELATED"/>
    <property type="match status" value="1"/>
</dbReference>
<feature type="domain" description="SH3b" evidence="3">
    <location>
        <begin position="266"/>
        <end position="336"/>
    </location>
</feature>
<dbReference type="Gene3D" id="2.30.30.40">
    <property type="entry name" value="SH3 Domains"/>
    <property type="match status" value="2"/>
</dbReference>
<proteinExistence type="predicted"/>
<name>A0AAP2RH86_9FIRM</name>
<dbReference type="AlphaFoldDB" id="A0AAP2RH86"/>
<dbReference type="Pfam" id="PF08239">
    <property type="entry name" value="SH3_3"/>
    <property type="match status" value="2"/>
</dbReference>
<protein>
    <submittedName>
        <fullName evidence="4">SH3 domain-containing protein</fullName>
    </submittedName>
</protein>
<dbReference type="SMART" id="SM00287">
    <property type="entry name" value="SH3b"/>
    <property type="match status" value="2"/>
</dbReference>
<feature type="compositionally biased region" description="Low complexity" evidence="1">
    <location>
        <begin position="250"/>
        <end position="265"/>
    </location>
</feature>
<accession>A0AAP2RH86</accession>
<dbReference type="InterPro" id="IPR003646">
    <property type="entry name" value="SH3-like_bac-type"/>
</dbReference>
<dbReference type="EMBL" id="JAJNOR010000001">
    <property type="protein sequence ID" value="MCD2491600.1"/>
    <property type="molecule type" value="Genomic_DNA"/>
</dbReference>
<evidence type="ECO:0000313" key="5">
    <source>
        <dbReference type="Proteomes" id="UP001299265"/>
    </source>
</evidence>
<organism evidence="4 5">
    <name type="scientific">Lientehia hominis</name>
    <dbReference type="NCBI Taxonomy" id="2897778"/>
    <lineage>
        <taxon>Bacteria</taxon>
        <taxon>Bacillati</taxon>
        <taxon>Bacillota</taxon>
        <taxon>Clostridia</taxon>
        <taxon>Lachnospirales</taxon>
        <taxon>Lachnospiraceae</taxon>
        <taxon>Lientehia</taxon>
    </lineage>
</organism>
<evidence type="ECO:0000256" key="2">
    <source>
        <dbReference type="SAM" id="Phobius"/>
    </source>
</evidence>
<feature type="region of interest" description="Disordered" evidence="1">
    <location>
        <begin position="245"/>
        <end position="274"/>
    </location>
</feature>
<gene>
    <name evidence="4" type="ORF">LQE92_03030</name>
</gene>
<keyword evidence="2" id="KW-0812">Transmembrane</keyword>
<keyword evidence="5" id="KW-1185">Reference proteome</keyword>
<feature type="domain" description="SH3b" evidence="3">
    <location>
        <begin position="348"/>
        <end position="411"/>
    </location>
</feature>
<keyword evidence="2" id="KW-1133">Transmembrane helix</keyword>
<dbReference type="Proteomes" id="UP001299265">
    <property type="component" value="Unassembled WGS sequence"/>
</dbReference>
<feature type="transmembrane region" description="Helical" evidence="2">
    <location>
        <begin position="39"/>
        <end position="60"/>
    </location>
</feature>
<evidence type="ECO:0000313" key="4">
    <source>
        <dbReference type="EMBL" id="MCD2491600.1"/>
    </source>
</evidence>
<evidence type="ECO:0000259" key="3">
    <source>
        <dbReference type="PROSITE" id="PS51781"/>
    </source>
</evidence>
<dbReference type="PANTHER" id="PTHR34408:SF1">
    <property type="entry name" value="GLYCOSYL HYDROLASE FAMILY 19 DOMAIN-CONTAINING PROTEIN HI_1415"/>
    <property type="match status" value="1"/>
</dbReference>
<comment type="caution">
    <text evidence="4">The sequence shown here is derived from an EMBL/GenBank/DDBJ whole genome shotgun (WGS) entry which is preliminary data.</text>
</comment>
<feature type="region of interest" description="Disordered" evidence="1">
    <location>
        <begin position="1"/>
        <end position="26"/>
    </location>
</feature>
<feature type="compositionally biased region" description="Basic and acidic residues" evidence="1">
    <location>
        <begin position="1"/>
        <end position="18"/>
    </location>
</feature>
<dbReference type="InterPro" id="IPR052354">
    <property type="entry name" value="Cell_Wall_Dynamics_Protein"/>
</dbReference>
<reference evidence="4 5" key="1">
    <citation type="submission" date="2021-11" db="EMBL/GenBank/DDBJ databases">
        <title>Lacrimispora sp. nov. NSJ-141 isolated from human feces.</title>
        <authorList>
            <person name="Abdugheni R."/>
        </authorList>
    </citation>
    <scope>NUCLEOTIDE SEQUENCE [LARGE SCALE GENOMIC DNA]</scope>
    <source>
        <strain evidence="4 5">NSJ-141</strain>
    </source>
</reference>
<dbReference type="RefSeq" id="WP_231061520.1">
    <property type="nucleotide sequence ID" value="NZ_JAJNOR010000001.1"/>
</dbReference>
<sequence length="416" mass="45540">MDELKSWQKKPDSDEQKKSGSSRRRRKKRNPFVEFLQLYGKYIILALAAILVVVAVIIVVGKVKKNGKDKETTVIDLSTSASPEQGGTLEKDAHPEINALVNSYFTAVQNCDVSALAKLVDSTESISEEQLKAEKEFVESYQNMVCYTLNGLVDGTYIVYVSYDMKFLNVETPAPCLIRLYVCTNDAGDMYIYNHDVDNEIATYMEEVNTREDVKALLKETDDKLTEAMAGDEALNALVTKLYGNEQNNGGESSSETTGSPESSSADNSTFTDVDETVYAKENVKVRKTPDANGEVAGSLAGGQSVRRTGYNDGWSRVEFNGEICYVAAGYLTTAAPESQAQGDGFTEVDETVYAKETVRIRKTPDANGEVAGSLLTGESIKRTGYNDSWSRVIYEGETCYIGAGYLTTAAPAQSE</sequence>
<evidence type="ECO:0000256" key="1">
    <source>
        <dbReference type="SAM" id="MobiDB-lite"/>
    </source>
</evidence>
<dbReference type="PROSITE" id="PS51781">
    <property type="entry name" value="SH3B"/>
    <property type="match status" value="2"/>
</dbReference>